<organism evidence="1">
    <name type="scientific">marine metagenome</name>
    <dbReference type="NCBI Taxonomy" id="408172"/>
    <lineage>
        <taxon>unclassified sequences</taxon>
        <taxon>metagenomes</taxon>
        <taxon>ecological metagenomes</taxon>
    </lineage>
</organism>
<protein>
    <submittedName>
        <fullName evidence="1">Uncharacterized protein</fullName>
    </submittedName>
</protein>
<reference evidence="1" key="1">
    <citation type="submission" date="2018-05" db="EMBL/GenBank/DDBJ databases">
        <authorList>
            <person name="Lanie J.A."/>
            <person name="Ng W.-L."/>
            <person name="Kazmierczak K.M."/>
            <person name="Andrzejewski T.M."/>
            <person name="Davidsen T.M."/>
            <person name="Wayne K.J."/>
            <person name="Tettelin H."/>
            <person name="Glass J.I."/>
            <person name="Rusch D."/>
            <person name="Podicherti R."/>
            <person name="Tsui H.-C.T."/>
            <person name="Winkler M.E."/>
        </authorList>
    </citation>
    <scope>NUCLEOTIDE SEQUENCE</scope>
</reference>
<dbReference type="EMBL" id="UINC01018870">
    <property type="protein sequence ID" value="SVA79584.1"/>
    <property type="molecule type" value="Genomic_DNA"/>
</dbReference>
<accession>A0A381YRK7</accession>
<dbReference type="AlphaFoldDB" id="A0A381YRK7"/>
<gene>
    <name evidence="1" type="ORF">METZ01_LOCUS132438</name>
</gene>
<proteinExistence type="predicted"/>
<evidence type="ECO:0000313" key="1">
    <source>
        <dbReference type="EMBL" id="SVA79584.1"/>
    </source>
</evidence>
<name>A0A381YRK7_9ZZZZ</name>
<sequence length="382" mass="45644">MNGGLQLTVKVTLRHSLNKDKKLSYYINPDDNILAQDWLVALKDDILKKNLYLEKNYCFLGWPNSHRTVELLCRELNDAVLTINKFNFTGVWQKNNIEPFIIDDWYCPETIRWPRDYGVQSFNEQGDTGWNLLGYSLKEGTLNRLHNYFENLQGTVGQISEWYKHADLATKYAIRQLNTCCHELESLVLSQRKQIKDPEWIRPSQITTFFQAPRHLLTDEDRQGFIKNRYNREFGHVYMHWAQIGKTVYEVWRDEDSSNLNETVCDAITHLQYYSGEFDIEWAKSVTQNADCPWHDYELSQFKVWLEKQNLDYNDPKLSLGYLHIGKIDLERSFGTTNRQEIWKVMENYLDIYSIEYDNCKAIYDWHWSDYDYKQKQTERLK</sequence>